<evidence type="ECO:0000313" key="3">
    <source>
        <dbReference type="Proteomes" id="UP000001317"/>
    </source>
</evidence>
<dbReference type="RefSeq" id="WP_012279239.1">
    <property type="nucleotide sequence ID" value="NC_010334.1"/>
</dbReference>
<dbReference type="HOGENOM" id="CLU_1234320_0_0_6"/>
<evidence type="ECO:0000313" key="2">
    <source>
        <dbReference type="EMBL" id="ABZ78735.1"/>
    </source>
</evidence>
<reference evidence="2" key="1">
    <citation type="submission" date="2008-01" db="EMBL/GenBank/DDBJ databases">
        <title>Complete sequence of Shewanella halifaxensis HAW-EB4.</title>
        <authorList>
            <consortium name="US DOE Joint Genome Institute"/>
            <person name="Copeland A."/>
            <person name="Lucas S."/>
            <person name="Lapidus A."/>
            <person name="Glavina del Rio T."/>
            <person name="Dalin E."/>
            <person name="Tice H."/>
            <person name="Bruce D."/>
            <person name="Goodwin L."/>
            <person name="Pitluck S."/>
            <person name="Sims D."/>
            <person name="Brettin T."/>
            <person name="Detter J.C."/>
            <person name="Han C."/>
            <person name="Kuske C.R."/>
            <person name="Schmutz J."/>
            <person name="Larimer F."/>
            <person name="Land M."/>
            <person name="Hauser L."/>
            <person name="Kyrpides N."/>
            <person name="Kim E."/>
            <person name="Zhao J.-S."/>
            <person name="Richardson P."/>
        </authorList>
    </citation>
    <scope>NUCLEOTIDE SEQUENCE [LARGE SCALE GENOMIC DNA]</scope>
    <source>
        <strain evidence="2">HAW-EB4</strain>
    </source>
</reference>
<dbReference type="OrthoDB" id="6199345at2"/>
<feature type="transmembrane region" description="Helical" evidence="1">
    <location>
        <begin position="90"/>
        <end position="110"/>
    </location>
</feature>
<protein>
    <submittedName>
        <fullName evidence="2">Uncharacterized protein</fullName>
    </submittedName>
</protein>
<keyword evidence="3" id="KW-1185">Reference proteome</keyword>
<gene>
    <name evidence="2" type="ordered locus">Shal_4195</name>
</gene>
<evidence type="ECO:0000256" key="1">
    <source>
        <dbReference type="SAM" id="Phobius"/>
    </source>
</evidence>
<keyword evidence="1" id="KW-1133">Transmembrane helix</keyword>
<accession>B0TNK3</accession>
<dbReference type="KEGG" id="shl:Shal_4195"/>
<name>B0TNK3_SHEHH</name>
<dbReference type="AlphaFoldDB" id="B0TNK3"/>
<dbReference type="Proteomes" id="UP000001317">
    <property type="component" value="Chromosome"/>
</dbReference>
<keyword evidence="1" id="KW-0812">Transmembrane</keyword>
<dbReference type="EMBL" id="CP000931">
    <property type="protein sequence ID" value="ABZ78735.1"/>
    <property type="molecule type" value="Genomic_DNA"/>
</dbReference>
<dbReference type="STRING" id="458817.Shal_4195"/>
<keyword evidence="1" id="KW-0472">Membrane</keyword>
<sequence length="257" mass="28616">MTKKTDATDINFKALVKQHIETQSLSGQGLARMESLLAGVETIQRHLIDESESSLIDTDAASMAQKEEPEAVDNEPTVREKSRNWYSLRLKSLIALAASVLLLVLSVQWYPEVNRQGEARDSRELAVSDIGVRIADEVAKNHIKMKPLEVQTAQLSQLRAYFTELDFTLVSSSRIDDANEMVGGRYCSIQGLTAAQIRFVDRQQSVTLYQVQYDKRLYGEIPTIESGEPPIELVVRGVAVAIWVEKGLLMASARAAH</sequence>
<dbReference type="eggNOG" id="ENOG5033JYZ">
    <property type="taxonomic scope" value="Bacteria"/>
</dbReference>
<proteinExistence type="predicted"/>
<organism evidence="2 3">
    <name type="scientific">Shewanella halifaxensis (strain HAW-EB4)</name>
    <dbReference type="NCBI Taxonomy" id="458817"/>
    <lineage>
        <taxon>Bacteria</taxon>
        <taxon>Pseudomonadati</taxon>
        <taxon>Pseudomonadota</taxon>
        <taxon>Gammaproteobacteria</taxon>
        <taxon>Alteromonadales</taxon>
        <taxon>Shewanellaceae</taxon>
        <taxon>Shewanella</taxon>
    </lineage>
</organism>